<dbReference type="STRING" id="1213857.N4VGF4"/>
<comment type="caution">
    <text evidence="2">The sequence shown here is derived from an EMBL/GenBank/DDBJ whole genome shotgun (WGS) entry which is preliminary data.</text>
</comment>
<name>N4VGF4_COLOR</name>
<dbReference type="CDD" id="cd04301">
    <property type="entry name" value="NAT_SF"/>
    <property type="match status" value="1"/>
</dbReference>
<dbReference type="HOGENOM" id="CLU_089360_0_0_1"/>
<reference evidence="3" key="1">
    <citation type="journal article" date="2013" name="New Phytol.">
        <title>Comparative genomic and transcriptomic analyses reveal the hemibiotrophic stage shift of Colletotrichum fungi.</title>
        <authorList>
            <person name="Gan P."/>
            <person name="Ikeda K."/>
            <person name="Irieda H."/>
            <person name="Narusaka M."/>
            <person name="O'Connell R.J."/>
            <person name="Narusaka Y."/>
            <person name="Takano Y."/>
            <person name="Kubo Y."/>
            <person name="Shirasu K."/>
        </authorList>
    </citation>
    <scope>NUCLEOTIDE SEQUENCE [LARGE SCALE GENOMIC DNA]</scope>
    <source>
        <strain evidence="3">104-T / ATCC 96160 / CBS 514.97 / LARS 414 / MAFF 240422</strain>
    </source>
</reference>
<dbReference type="Gene3D" id="3.40.630.30">
    <property type="match status" value="1"/>
</dbReference>
<feature type="compositionally biased region" description="Low complexity" evidence="1">
    <location>
        <begin position="137"/>
        <end position="152"/>
    </location>
</feature>
<dbReference type="SUPFAM" id="SSF55729">
    <property type="entry name" value="Acyl-CoA N-acyltransferases (Nat)"/>
    <property type="match status" value="1"/>
</dbReference>
<dbReference type="eggNOG" id="ENOG502SQ0K">
    <property type="taxonomic scope" value="Eukaryota"/>
</dbReference>
<dbReference type="AlphaFoldDB" id="N4VGF4"/>
<sequence length="288" mass="32379">MKPSTPGGSWLGEDWVTLVVEESYIIHAEAILSRISTCSFPPPQTVLGVQKPDTMSRTRVQLVPFDADSPDHAARMVHQRTECGWHADAVPAWQEAQRTGQKCIFWIAIYPLDPDGKSRLAKHISHFPKEREPLNDTASSVRATARTPTRTPFHPVGHISLDAANPATKRLNLPVPPDNLYWIKSLYVSYALQSAGIGRAAMDEVEAMATSPPLDAKVLMLDTVAREDQHRKQFVAQMPGRPPPMSTQEWYARRGYKLVWSEKNFYPDLDRDGKPLGRTTVFMRRDLA</sequence>
<dbReference type="InterPro" id="IPR016181">
    <property type="entry name" value="Acyl_CoA_acyltransferase"/>
</dbReference>
<gene>
    <name evidence="2" type="ORF">Cob_v001784</name>
</gene>
<evidence type="ECO:0000256" key="1">
    <source>
        <dbReference type="SAM" id="MobiDB-lite"/>
    </source>
</evidence>
<evidence type="ECO:0000313" key="3">
    <source>
        <dbReference type="Proteomes" id="UP000014480"/>
    </source>
</evidence>
<evidence type="ECO:0000313" key="2">
    <source>
        <dbReference type="EMBL" id="TDZ25378.1"/>
    </source>
</evidence>
<proteinExistence type="predicted"/>
<dbReference type="Proteomes" id="UP000014480">
    <property type="component" value="Unassembled WGS sequence"/>
</dbReference>
<dbReference type="EMBL" id="AMCV02000002">
    <property type="protein sequence ID" value="TDZ25378.1"/>
    <property type="molecule type" value="Genomic_DNA"/>
</dbReference>
<protein>
    <recommendedName>
        <fullName evidence="4">N-acetyltransferase domain-containing protein</fullName>
    </recommendedName>
</protein>
<accession>N4VGF4</accession>
<feature type="region of interest" description="Disordered" evidence="1">
    <location>
        <begin position="131"/>
        <end position="158"/>
    </location>
</feature>
<reference evidence="3" key="2">
    <citation type="journal article" date="2019" name="Mol. Plant Microbe Interact.">
        <title>Genome sequence resources for four phytopathogenic fungi from the Colletotrichum orbiculare species complex.</title>
        <authorList>
            <person name="Gan P."/>
            <person name="Tsushima A."/>
            <person name="Narusaka M."/>
            <person name="Narusaka Y."/>
            <person name="Takano Y."/>
            <person name="Kubo Y."/>
            <person name="Shirasu K."/>
        </authorList>
    </citation>
    <scope>GENOME REANNOTATION</scope>
    <source>
        <strain evidence="3">104-T / ATCC 96160 / CBS 514.97 / LARS 414 / MAFF 240422</strain>
    </source>
</reference>
<dbReference type="OrthoDB" id="2326446at2759"/>
<organism evidence="2 3">
    <name type="scientific">Colletotrichum orbiculare (strain 104-T / ATCC 96160 / CBS 514.97 / LARS 414 / MAFF 240422)</name>
    <name type="common">Cucumber anthracnose fungus</name>
    <name type="synonym">Colletotrichum lagenarium</name>
    <dbReference type="NCBI Taxonomy" id="1213857"/>
    <lineage>
        <taxon>Eukaryota</taxon>
        <taxon>Fungi</taxon>
        <taxon>Dikarya</taxon>
        <taxon>Ascomycota</taxon>
        <taxon>Pezizomycotina</taxon>
        <taxon>Sordariomycetes</taxon>
        <taxon>Hypocreomycetidae</taxon>
        <taxon>Glomerellales</taxon>
        <taxon>Glomerellaceae</taxon>
        <taxon>Colletotrichum</taxon>
        <taxon>Colletotrichum orbiculare species complex</taxon>
    </lineage>
</organism>
<evidence type="ECO:0008006" key="4">
    <source>
        <dbReference type="Google" id="ProtNLM"/>
    </source>
</evidence>
<keyword evidence="3" id="KW-1185">Reference proteome</keyword>